<gene>
    <name evidence="1" type="ORF">V5O48_010890</name>
</gene>
<organism evidence="1 2">
    <name type="scientific">Marasmius crinis-equi</name>
    <dbReference type="NCBI Taxonomy" id="585013"/>
    <lineage>
        <taxon>Eukaryota</taxon>
        <taxon>Fungi</taxon>
        <taxon>Dikarya</taxon>
        <taxon>Basidiomycota</taxon>
        <taxon>Agaricomycotina</taxon>
        <taxon>Agaricomycetes</taxon>
        <taxon>Agaricomycetidae</taxon>
        <taxon>Agaricales</taxon>
        <taxon>Marasmiineae</taxon>
        <taxon>Marasmiaceae</taxon>
        <taxon>Marasmius</taxon>
    </lineage>
</organism>
<evidence type="ECO:0000313" key="1">
    <source>
        <dbReference type="EMBL" id="KAL0571068.1"/>
    </source>
</evidence>
<reference evidence="1 2" key="1">
    <citation type="submission" date="2024-02" db="EMBL/GenBank/DDBJ databases">
        <title>A draft genome for the cacao thread blight pathogen Marasmius crinis-equi.</title>
        <authorList>
            <person name="Cohen S.P."/>
            <person name="Baruah I.K."/>
            <person name="Amoako-Attah I."/>
            <person name="Bukari Y."/>
            <person name="Meinhardt L.W."/>
            <person name="Bailey B.A."/>
        </authorList>
    </citation>
    <scope>NUCLEOTIDE SEQUENCE [LARGE SCALE GENOMIC DNA]</scope>
    <source>
        <strain evidence="1 2">GH-76</strain>
    </source>
</reference>
<protein>
    <submittedName>
        <fullName evidence="1">Uncharacterized protein</fullName>
    </submittedName>
</protein>
<comment type="caution">
    <text evidence="1">The sequence shown here is derived from an EMBL/GenBank/DDBJ whole genome shotgun (WGS) entry which is preliminary data.</text>
</comment>
<keyword evidence="2" id="KW-1185">Reference proteome</keyword>
<evidence type="ECO:0000313" key="2">
    <source>
        <dbReference type="Proteomes" id="UP001465976"/>
    </source>
</evidence>
<sequence length="173" mass="18938">MVGPVKAGDEVSVPMFSAEVAEALVKVKSKEDMAEREAGYYAVEAKNITTGKSFPMFIGAERYENTTDPNPSHITKIGELKNGGKCNCSFRDIHHSKTSILRRGVQIKDRRPIPVRTPSQGCFIAASKAMLAKIFGTDELDKWIKDIEKSDVGVALRTFSVLKQSTSSISPDS</sequence>
<dbReference type="Proteomes" id="UP001465976">
    <property type="component" value="Unassembled WGS sequence"/>
</dbReference>
<proteinExistence type="predicted"/>
<name>A0ABR3F746_9AGAR</name>
<accession>A0ABR3F746</accession>
<dbReference type="EMBL" id="JBAHYK010000828">
    <property type="protein sequence ID" value="KAL0571068.1"/>
    <property type="molecule type" value="Genomic_DNA"/>
</dbReference>